<gene>
    <name evidence="2" type="ORF">X801_08784</name>
</gene>
<keyword evidence="3" id="KW-1185">Reference proteome</keyword>
<feature type="region of interest" description="Disordered" evidence="1">
    <location>
        <begin position="75"/>
        <end position="99"/>
    </location>
</feature>
<evidence type="ECO:0000313" key="2">
    <source>
        <dbReference type="EMBL" id="OON15415.1"/>
    </source>
</evidence>
<name>A0A1S8WLW3_OPIVI</name>
<organism evidence="2 3">
    <name type="scientific">Opisthorchis viverrini</name>
    <name type="common">Southeast Asian liver fluke</name>
    <dbReference type="NCBI Taxonomy" id="6198"/>
    <lineage>
        <taxon>Eukaryota</taxon>
        <taxon>Metazoa</taxon>
        <taxon>Spiralia</taxon>
        <taxon>Lophotrochozoa</taxon>
        <taxon>Platyhelminthes</taxon>
        <taxon>Trematoda</taxon>
        <taxon>Digenea</taxon>
        <taxon>Opisthorchiida</taxon>
        <taxon>Opisthorchiata</taxon>
        <taxon>Opisthorchiidae</taxon>
        <taxon>Opisthorchis</taxon>
    </lineage>
</organism>
<evidence type="ECO:0000256" key="1">
    <source>
        <dbReference type="SAM" id="MobiDB-lite"/>
    </source>
</evidence>
<evidence type="ECO:0000313" key="3">
    <source>
        <dbReference type="Proteomes" id="UP000243686"/>
    </source>
</evidence>
<accession>A0A1S8WLW3</accession>
<feature type="region of interest" description="Disordered" evidence="1">
    <location>
        <begin position="193"/>
        <end position="219"/>
    </location>
</feature>
<reference evidence="2 3" key="1">
    <citation type="submission" date="2015-03" db="EMBL/GenBank/DDBJ databases">
        <title>Draft genome of the nematode, Opisthorchis viverrini.</title>
        <authorList>
            <person name="Mitreva M."/>
        </authorList>
    </citation>
    <scope>NUCLEOTIDE SEQUENCE [LARGE SCALE GENOMIC DNA]</scope>
    <source>
        <strain evidence="2">Khon Kaen</strain>
    </source>
</reference>
<sequence length="219" mass="24267">MDPKDEFEPHVVVHAQKVSNSPIPPDRTVPALRSLDVFCPGDDFPLWSFRACFYLKLAPDSQCGHTTTNVNRHLNRNATSHPVGDLGRPPQHRAANSAPVREVQGAKAITRRIRGPVLGSLRDLVINNYAAEDRIKIEGELPQQFILEVSHPGLKAELIRRSPDNIRASIQLARSHGAKSGSKPQLHALKVSADRGPRQLPPGNRNNRPGSRMNCRRYG</sequence>
<proteinExistence type="predicted"/>
<dbReference type="Proteomes" id="UP000243686">
    <property type="component" value="Unassembled WGS sequence"/>
</dbReference>
<feature type="non-terminal residue" evidence="2">
    <location>
        <position position="219"/>
    </location>
</feature>
<dbReference type="AlphaFoldDB" id="A0A1S8WLW3"/>
<dbReference type="EMBL" id="KV904945">
    <property type="protein sequence ID" value="OON15415.1"/>
    <property type="molecule type" value="Genomic_DNA"/>
</dbReference>
<protein>
    <submittedName>
        <fullName evidence="2">Uncharacterized protein</fullName>
    </submittedName>
</protein>